<dbReference type="Gene3D" id="3.40.190.10">
    <property type="entry name" value="Periplasmic binding protein-like II"/>
    <property type="match status" value="2"/>
</dbReference>
<gene>
    <name evidence="7" type="ORF">EDD31_2479</name>
</gene>
<dbReference type="Proteomes" id="UP000280668">
    <property type="component" value="Unassembled WGS sequence"/>
</dbReference>
<accession>A0A3N2BFQ7</accession>
<reference evidence="7 8" key="1">
    <citation type="submission" date="2018-11" db="EMBL/GenBank/DDBJ databases">
        <title>Sequencing the genomes of 1000 actinobacteria strains.</title>
        <authorList>
            <person name="Klenk H.-P."/>
        </authorList>
    </citation>
    <scope>NUCLEOTIDE SEQUENCE [LARGE SCALE GENOMIC DNA]</scope>
    <source>
        <strain evidence="7 8">DSM 11294</strain>
    </source>
</reference>
<keyword evidence="3" id="KW-0472">Membrane</keyword>
<dbReference type="PROSITE" id="PS51257">
    <property type="entry name" value="PROKAR_LIPOPROTEIN"/>
    <property type="match status" value="1"/>
</dbReference>
<dbReference type="InterPro" id="IPR050490">
    <property type="entry name" value="Bact_solute-bd_prot1"/>
</dbReference>
<evidence type="ECO:0000256" key="3">
    <source>
        <dbReference type="ARBA" id="ARBA00023136"/>
    </source>
</evidence>
<feature type="signal peptide" evidence="6">
    <location>
        <begin position="1"/>
        <end position="30"/>
    </location>
</feature>
<keyword evidence="8" id="KW-1185">Reference proteome</keyword>
<dbReference type="OrthoDB" id="3225049at2"/>
<evidence type="ECO:0000256" key="4">
    <source>
        <dbReference type="ARBA" id="ARBA00023139"/>
    </source>
</evidence>
<feature type="chain" id="PRO_5038797120" evidence="6">
    <location>
        <begin position="31"/>
        <end position="544"/>
    </location>
</feature>
<dbReference type="PANTHER" id="PTHR43649:SF33">
    <property type="entry name" value="POLYGALACTURONAN_RHAMNOGALACTURONAN-BINDING PROTEIN YTCQ"/>
    <property type="match status" value="1"/>
</dbReference>
<evidence type="ECO:0000256" key="5">
    <source>
        <dbReference type="ARBA" id="ARBA00023288"/>
    </source>
</evidence>
<evidence type="ECO:0000256" key="2">
    <source>
        <dbReference type="ARBA" id="ARBA00022729"/>
    </source>
</evidence>
<comment type="caution">
    <text evidence="7">The sequence shown here is derived from an EMBL/GenBank/DDBJ whole genome shotgun (WGS) entry which is preliminary data.</text>
</comment>
<evidence type="ECO:0000313" key="8">
    <source>
        <dbReference type="Proteomes" id="UP000280668"/>
    </source>
</evidence>
<keyword evidence="1" id="KW-1003">Cell membrane</keyword>
<dbReference type="EMBL" id="RKHK01000001">
    <property type="protein sequence ID" value="ROR74082.1"/>
    <property type="molecule type" value="Genomic_DNA"/>
</dbReference>
<dbReference type="InterPro" id="IPR006059">
    <property type="entry name" value="SBP"/>
</dbReference>
<dbReference type="PANTHER" id="PTHR43649">
    <property type="entry name" value="ARABINOSE-BINDING PROTEIN-RELATED"/>
    <property type="match status" value="1"/>
</dbReference>
<evidence type="ECO:0000313" key="7">
    <source>
        <dbReference type="EMBL" id="ROR74082.1"/>
    </source>
</evidence>
<proteinExistence type="predicted"/>
<dbReference type="SUPFAM" id="SSF53850">
    <property type="entry name" value="Periplasmic binding protein-like II"/>
    <property type="match status" value="1"/>
</dbReference>
<evidence type="ECO:0000256" key="6">
    <source>
        <dbReference type="SAM" id="SignalP"/>
    </source>
</evidence>
<dbReference type="Pfam" id="PF01547">
    <property type="entry name" value="SBP_bac_1"/>
    <property type="match status" value="1"/>
</dbReference>
<dbReference type="RefSeq" id="WP_123304417.1">
    <property type="nucleotide sequence ID" value="NZ_RKHK01000001.1"/>
</dbReference>
<keyword evidence="5" id="KW-0449">Lipoprotein</keyword>
<keyword evidence="4" id="KW-0564">Palmitate</keyword>
<name>A0A3N2BFQ7_9MICO</name>
<protein>
    <submittedName>
        <fullName evidence="7">Carbohydrate ABC transporter substrate-binding protein (CUT1 family)</fullName>
    </submittedName>
</protein>
<organism evidence="7 8">
    <name type="scientific">Bogoriella caseilytica</name>
    <dbReference type="NCBI Taxonomy" id="56055"/>
    <lineage>
        <taxon>Bacteria</taxon>
        <taxon>Bacillati</taxon>
        <taxon>Actinomycetota</taxon>
        <taxon>Actinomycetes</taxon>
        <taxon>Micrococcales</taxon>
        <taxon>Bogoriellaceae</taxon>
        <taxon>Bogoriella</taxon>
    </lineage>
</organism>
<keyword evidence="2 6" id="KW-0732">Signal</keyword>
<sequence length="544" mass="59555">MTGKPVRRAQSYVAAAAVLALGLAACSGNGGDDSGGGSGSGGDDVLNVLVLKHALTGPMEGMQWVSELEEQADVSIRWEEISADWDQAKSTMLAAGDIPDLIVGTNAITDSDLSTFTGLFEDLSQHMESLPNVRAMFDEIPEMEVMAQHSEGAIYALPGYKRFWPETVTHQYINQEWLDNLGLEVPTTWDELFDVLVAFKEEDANGSGDPHDEIPMDWAPTGSGGFGYFQPTVLMGSLGLPLTGGGGPGYFVEDGEVKSFLVDERYREVVAFLHRCYAEGLISEEVMTQDYSAYQSVGRGSGDTARVGLSWGWTASDRFGSQLAPQYTAMAPLLAEEGQDESDLTWTYDSYGENFPQNQIVMSAQSGNAEAALRVINAFYDQDISLQVLWGDMGTNIEQIDENTYEVLPPADGETDPSSWKWTTTLADNGPTWIRDDIDVEIPVDLSEAVEEAEPLEGALANMDLVADVFPWQFITLTPEDQTAVANRDVDILGVAMTNWGVWITGGGIEEDWDSYIQQVENSGLNENIEIYQRYYDEYVAALD</sequence>
<dbReference type="AlphaFoldDB" id="A0A3N2BFQ7"/>
<evidence type="ECO:0000256" key="1">
    <source>
        <dbReference type="ARBA" id="ARBA00022475"/>
    </source>
</evidence>